<evidence type="ECO:0000313" key="12">
    <source>
        <dbReference type="RefSeq" id="XP_035663048.1"/>
    </source>
</evidence>
<evidence type="ECO:0000256" key="4">
    <source>
        <dbReference type="ARBA" id="ARBA00022771"/>
    </source>
</evidence>
<dbReference type="FunFam" id="3.30.160.60:FF:000614">
    <property type="entry name" value="Zinc finger protein 142"/>
    <property type="match status" value="1"/>
</dbReference>
<dbReference type="GO" id="GO:0006357">
    <property type="term" value="P:regulation of transcription by RNA polymerase II"/>
    <property type="evidence" value="ECO:0000318"/>
    <property type="project" value="GO_Central"/>
</dbReference>
<dbReference type="RefSeq" id="XP_035663048.1">
    <property type="nucleotide sequence ID" value="XM_035807155.1"/>
</dbReference>
<keyword evidence="6" id="KW-0238">DNA-binding</keyword>
<dbReference type="GeneID" id="118406813"/>
<keyword evidence="5" id="KW-0862">Zinc</keyword>
<keyword evidence="4 8" id="KW-0863">Zinc-finger</keyword>
<sequence length="416" mass="48109">MSRQQEFICGLSHEVTISVLPRLNMEELMFELNRRIQNLDKKNSIKDRLVSILRDVMLEEYRLLERTSEVSSPEEKTVTIAVQNQETAIMQENVLTACAETMVSETSSFDASQLSDGAGRHCHDEFNIDTPTCSTQVQDTLTLMNTSYSEKHAESNTPCEEAPSASRHLPPDHGDVHIKMERHVSEDDQIWIGQVSQPYTDQTKYYADGRETSFIKEHSRKESSGETPLAPCEPTPYGDCESTESLLTDSSSRIDLCGFNTTRACSLSQHRKFDKQENPLICSECGYRAHNKNRLVEHMRTHTGEKPFKCNHCNYKTSYKQELFYHMKTHTDAEPYRCKICDYQTHRKSNFETHMMRHSGVKPYKCKECDYRTAHKGDLIKHKRRHTGERPYSCQECDYKATVKCNLVQHMRSKHQ</sequence>
<dbReference type="GO" id="GO:0005634">
    <property type="term" value="C:nucleus"/>
    <property type="evidence" value="ECO:0007669"/>
    <property type="project" value="UniProtKB-SubCell"/>
</dbReference>
<keyword evidence="2" id="KW-0479">Metal-binding</keyword>
<dbReference type="PROSITE" id="PS50157">
    <property type="entry name" value="ZINC_FINGER_C2H2_2"/>
    <property type="match status" value="5"/>
</dbReference>
<accession>A0A9J7HPB8</accession>
<protein>
    <submittedName>
        <fullName evidence="12">Zinc finger protein 813-like</fullName>
    </submittedName>
</protein>
<evidence type="ECO:0000256" key="7">
    <source>
        <dbReference type="ARBA" id="ARBA00023242"/>
    </source>
</evidence>
<dbReference type="SUPFAM" id="SSF57667">
    <property type="entry name" value="beta-beta-alpha zinc fingers"/>
    <property type="match status" value="3"/>
</dbReference>
<evidence type="ECO:0000256" key="1">
    <source>
        <dbReference type="ARBA" id="ARBA00004123"/>
    </source>
</evidence>
<dbReference type="Pfam" id="PF00096">
    <property type="entry name" value="zf-C2H2"/>
    <property type="match status" value="1"/>
</dbReference>
<evidence type="ECO:0000256" key="3">
    <source>
        <dbReference type="ARBA" id="ARBA00022737"/>
    </source>
</evidence>
<dbReference type="InterPro" id="IPR050688">
    <property type="entry name" value="Zinc_finger/UBP_domain"/>
</dbReference>
<feature type="domain" description="C2H2-type" evidence="10">
    <location>
        <begin position="392"/>
        <end position="416"/>
    </location>
</feature>
<dbReference type="KEGG" id="bfo:118406813"/>
<evidence type="ECO:0000313" key="11">
    <source>
        <dbReference type="Proteomes" id="UP000001554"/>
    </source>
</evidence>
<dbReference type="InterPro" id="IPR013087">
    <property type="entry name" value="Znf_C2H2_type"/>
</dbReference>
<dbReference type="GO" id="GO:0000981">
    <property type="term" value="F:DNA-binding transcription factor activity, RNA polymerase II-specific"/>
    <property type="evidence" value="ECO:0000318"/>
    <property type="project" value="GO_Central"/>
</dbReference>
<dbReference type="FunFam" id="3.30.160.60:FF:002068">
    <property type="entry name" value="LD31554p"/>
    <property type="match status" value="1"/>
</dbReference>
<dbReference type="Gene3D" id="3.30.160.60">
    <property type="entry name" value="Classic Zinc Finger"/>
    <property type="match status" value="5"/>
</dbReference>
<dbReference type="InterPro" id="IPR036236">
    <property type="entry name" value="Znf_C2H2_sf"/>
</dbReference>
<dbReference type="FunFam" id="3.30.160.60:FF:002755">
    <property type="entry name" value="Uncharacterized protein"/>
    <property type="match status" value="1"/>
</dbReference>
<keyword evidence="7" id="KW-0539">Nucleus</keyword>
<dbReference type="PANTHER" id="PTHR24403:SF109">
    <property type="entry name" value="ZINC FINGER PROTEIN 845-LIKE"/>
    <property type="match status" value="1"/>
</dbReference>
<feature type="region of interest" description="Disordered" evidence="9">
    <location>
        <begin position="148"/>
        <end position="174"/>
    </location>
</feature>
<dbReference type="GO" id="GO:0003677">
    <property type="term" value="F:DNA binding"/>
    <property type="evidence" value="ECO:0007669"/>
    <property type="project" value="UniProtKB-KW"/>
</dbReference>
<dbReference type="SMART" id="SM00355">
    <property type="entry name" value="ZnF_C2H2"/>
    <property type="match status" value="5"/>
</dbReference>
<dbReference type="FunFam" id="3.30.160.60:FF:003703">
    <property type="match status" value="1"/>
</dbReference>
<name>A0A9J7HPB8_BRAFL</name>
<dbReference type="Proteomes" id="UP000001554">
    <property type="component" value="Chromosome 19"/>
</dbReference>
<organism evidence="11 12">
    <name type="scientific">Branchiostoma floridae</name>
    <name type="common">Florida lancelet</name>
    <name type="synonym">Amphioxus</name>
    <dbReference type="NCBI Taxonomy" id="7739"/>
    <lineage>
        <taxon>Eukaryota</taxon>
        <taxon>Metazoa</taxon>
        <taxon>Chordata</taxon>
        <taxon>Cephalochordata</taxon>
        <taxon>Leptocardii</taxon>
        <taxon>Amphioxiformes</taxon>
        <taxon>Branchiostomatidae</taxon>
        <taxon>Branchiostoma</taxon>
    </lineage>
</organism>
<keyword evidence="3" id="KW-0677">Repeat</keyword>
<gene>
    <name evidence="12" type="primary">LOC118406813</name>
</gene>
<reference evidence="11" key="1">
    <citation type="journal article" date="2020" name="Nat. Ecol. Evol.">
        <title>Deeply conserved synteny resolves early events in vertebrate evolution.</title>
        <authorList>
            <person name="Simakov O."/>
            <person name="Marletaz F."/>
            <person name="Yue J.X."/>
            <person name="O'Connell B."/>
            <person name="Jenkins J."/>
            <person name="Brandt A."/>
            <person name="Calef R."/>
            <person name="Tung C.H."/>
            <person name="Huang T.K."/>
            <person name="Schmutz J."/>
            <person name="Satoh N."/>
            <person name="Yu J.K."/>
            <person name="Putnam N.H."/>
            <person name="Green R.E."/>
            <person name="Rokhsar D.S."/>
        </authorList>
    </citation>
    <scope>NUCLEOTIDE SEQUENCE [LARGE SCALE GENOMIC DNA]</scope>
    <source>
        <strain evidence="11">S238N-H82</strain>
    </source>
</reference>
<reference evidence="12" key="2">
    <citation type="submission" date="2025-08" db="UniProtKB">
        <authorList>
            <consortium name="RefSeq"/>
        </authorList>
    </citation>
    <scope>IDENTIFICATION</scope>
    <source>
        <strain evidence="12">S238N-H82</strain>
        <tissue evidence="12">Testes</tissue>
    </source>
</reference>
<dbReference type="PANTHER" id="PTHR24403">
    <property type="entry name" value="ZINC FINGER PROTEIN"/>
    <property type="match status" value="1"/>
</dbReference>
<feature type="domain" description="C2H2-type" evidence="10">
    <location>
        <begin position="364"/>
        <end position="391"/>
    </location>
</feature>
<feature type="domain" description="C2H2-type" evidence="10">
    <location>
        <begin position="308"/>
        <end position="335"/>
    </location>
</feature>
<evidence type="ECO:0000256" key="8">
    <source>
        <dbReference type="PROSITE-ProRule" id="PRU00042"/>
    </source>
</evidence>
<evidence type="ECO:0000256" key="6">
    <source>
        <dbReference type="ARBA" id="ARBA00023125"/>
    </source>
</evidence>
<dbReference type="OMA" id="MERHVSE"/>
<evidence type="ECO:0000256" key="9">
    <source>
        <dbReference type="SAM" id="MobiDB-lite"/>
    </source>
</evidence>
<dbReference type="AlphaFoldDB" id="A0A9J7HPB8"/>
<dbReference type="GO" id="GO:0008270">
    <property type="term" value="F:zinc ion binding"/>
    <property type="evidence" value="ECO:0007669"/>
    <property type="project" value="UniProtKB-KW"/>
</dbReference>
<feature type="domain" description="C2H2-type" evidence="10">
    <location>
        <begin position="280"/>
        <end position="307"/>
    </location>
</feature>
<evidence type="ECO:0000256" key="5">
    <source>
        <dbReference type="ARBA" id="ARBA00022833"/>
    </source>
</evidence>
<proteinExistence type="predicted"/>
<evidence type="ECO:0000259" key="10">
    <source>
        <dbReference type="PROSITE" id="PS50157"/>
    </source>
</evidence>
<evidence type="ECO:0000256" key="2">
    <source>
        <dbReference type="ARBA" id="ARBA00022723"/>
    </source>
</evidence>
<dbReference type="OrthoDB" id="6105938at2759"/>
<keyword evidence="11" id="KW-1185">Reference proteome</keyword>
<comment type="subcellular location">
    <subcellularLocation>
        <location evidence="1">Nucleus</location>
    </subcellularLocation>
</comment>
<feature type="domain" description="C2H2-type" evidence="10">
    <location>
        <begin position="336"/>
        <end position="363"/>
    </location>
</feature>
<dbReference type="FunFam" id="3.30.160.60:FF:002687">
    <property type="entry name" value="Uncharacterized protein"/>
    <property type="match status" value="1"/>
</dbReference>